<sequence length="545" mass="58117">MSSLSTRAVSLSDHVKRRRNSALFNGGSNDGCGALGSGSSSTNNYSGSGATSTNNIGCPSINNSPLKMYLPQHHQNNHHRHPAPSEPKVSGGSGRSSEGGYDSHVAAYGNYDAPSAHCRSYHASEHGCYAAESHIIGGGGVVGSRSTEWRSHHKAANPNAPTIHMARLGSYSNPLLDLEDQRYICSSSRQRRSPRSSDISAVSRSRSSSSGMMPQGRSSGTTGMEAWGGAGSMSSYSQDPRCQGDSSSCCSNAPTASTASSSGNSSNISTYSSHPSIDTSSIVDEDAIRQGIVDFSTLVATYLAGALSFIIGIFLTLLSPLVKIIKCIVGDVRGLLGDAGFLHELGSLWRLYRDLRRSAEQSNYSSSNGDNQYYNHHHHHQRYQDDTSVEDGSTTVCSAETSAQFVGGWRPQVCPSVGSGCASSVTTPNTMGGTTRSTSSSWAGVAVNVSPKPYSSVPLDRRGGRPGAGTVRTSKETEGVWHQQRAHNSESSPYYNRRSNNDACARRPTDLSHQPPIPPRTPYYGPPYPQEPTHRYPRSKSDVVS</sequence>
<keyword evidence="2" id="KW-1133">Transmembrane helix</keyword>
<evidence type="ECO:0000256" key="2">
    <source>
        <dbReference type="SAM" id="Phobius"/>
    </source>
</evidence>
<evidence type="ECO:0000313" key="4">
    <source>
        <dbReference type="Proteomes" id="UP001530293"/>
    </source>
</evidence>
<evidence type="ECO:0000256" key="1">
    <source>
        <dbReference type="SAM" id="MobiDB-lite"/>
    </source>
</evidence>
<feature type="compositionally biased region" description="Low complexity" evidence="1">
    <location>
        <begin position="246"/>
        <end position="276"/>
    </location>
</feature>
<evidence type="ECO:0000313" key="3">
    <source>
        <dbReference type="EMBL" id="KAL3766289.1"/>
    </source>
</evidence>
<reference evidence="3 4" key="1">
    <citation type="submission" date="2024-10" db="EMBL/GenBank/DDBJ databases">
        <title>Updated reference genomes for cyclostephanoid diatoms.</title>
        <authorList>
            <person name="Roberts W.R."/>
            <person name="Alverson A.J."/>
        </authorList>
    </citation>
    <scope>NUCLEOTIDE SEQUENCE [LARGE SCALE GENOMIC DNA]</scope>
    <source>
        <strain evidence="3 4">AJA232-27</strain>
    </source>
</reference>
<gene>
    <name evidence="3" type="ORF">ACHAWU_005681</name>
</gene>
<feature type="region of interest" description="Disordered" evidence="1">
    <location>
        <begin position="420"/>
        <end position="545"/>
    </location>
</feature>
<feature type="compositionally biased region" description="Low complexity" evidence="1">
    <location>
        <begin position="430"/>
        <end position="441"/>
    </location>
</feature>
<feature type="region of interest" description="Disordered" evidence="1">
    <location>
        <begin position="74"/>
        <end position="101"/>
    </location>
</feature>
<dbReference type="EMBL" id="JALLBG020000087">
    <property type="protein sequence ID" value="KAL3766289.1"/>
    <property type="molecule type" value="Genomic_DNA"/>
</dbReference>
<proteinExistence type="predicted"/>
<comment type="caution">
    <text evidence="3">The sequence shown here is derived from an EMBL/GenBank/DDBJ whole genome shotgun (WGS) entry which is preliminary data.</text>
</comment>
<keyword evidence="2" id="KW-0812">Transmembrane</keyword>
<accession>A0ABD3MT26</accession>
<name>A0ABD3MT26_9STRA</name>
<feature type="compositionally biased region" description="Pro residues" evidence="1">
    <location>
        <begin position="515"/>
        <end position="530"/>
    </location>
</feature>
<feature type="region of interest" description="Disordered" evidence="1">
    <location>
        <begin position="186"/>
        <end position="276"/>
    </location>
</feature>
<feature type="transmembrane region" description="Helical" evidence="2">
    <location>
        <begin position="299"/>
        <end position="318"/>
    </location>
</feature>
<feature type="compositionally biased region" description="Low complexity" evidence="1">
    <location>
        <begin position="196"/>
        <end position="219"/>
    </location>
</feature>
<feature type="compositionally biased region" description="Polar residues" evidence="1">
    <location>
        <begin position="489"/>
        <end position="502"/>
    </location>
</feature>
<keyword evidence="2" id="KW-0472">Membrane</keyword>
<dbReference type="Proteomes" id="UP001530293">
    <property type="component" value="Unassembled WGS sequence"/>
</dbReference>
<dbReference type="AlphaFoldDB" id="A0ABD3MT26"/>
<organism evidence="3 4">
    <name type="scientific">Discostella pseudostelligera</name>
    <dbReference type="NCBI Taxonomy" id="259834"/>
    <lineage>
        <taxon>Eukaryota</taxon>
        <taxon>Sar</taxon>
        <taxon>Stramenopiles</taxon>
        <taxon>Ochrophyta</taxon>
        <taxon>Bacillariophyta</taxon>
        <taxon>Coscinodiscophyceae</taxon>
        <taxon>Thalassiosirophycidae</taxon>
        <taxon>Stephanodiscales</taxon>
        <taxon>Stephanodiscaceae</taxon>
        <taxon>Discostella</taxon>
    </lineage>
</organism>
<feature type="region of interest" description="Disordered" evidence="1">
    <location>
        <begin position="361"/>
        <end position="392"/>
    </location>
</feature>
<keyword evidence="4" id="KW-1185">Reference proteome</keyword>
<protein>
    <submittedName>
        <fullName evidence="3">Uncharacterized protein</fullName>
    </submittedName>
</protein>